<dbReference type="InterPro" id="IPR045084">
    <property type="entry name" value="AIB/MYC-like"/>
</dbReference>
<feature type="compositionally biased region" description="Polar residues" evidence="7">
    <location>
        <begin position="436"/>
        <end position="459"/>
    </location>
</feature>
<dbReference type="SUPFAM" id="SSF47459">
    <property type="entry name" value="HLH, helix-loop-helix DNA-binding domain"/>
    <property type="match status" value="1"/>
</dbReference>
<evidence type="ECO:0000256" key="2">
    <source>
        <dbReference type="ARBA" id="ARBA00005510"/>
    </source>
</evidence>
<dbReference type="Pfam" id="PF22754">
    <property type="entry name" value="bHLH-TF_ACT-like_plant"/>
    <property type="match status" value="1"/>
</dbReference>
<gene>
    <name evidence="9" type="ORF">MUK42_17166</name>
</gene>
<evidence type="ECO:0000313" key="9">
    <source>
        <dbReference type="EMBL" id="URE28085.1"/>
    </source>
</evidence>
<name>A0A9E7KUX7_9LILI</name>
<comment type="subcellular location">
    <subcellularLocation>
        <location evidence="1 6">Nucleus</location>
    </subcellularLocation>
</comment>
<evidence type="ECO:0000259" key="8">
    <source>
        <dbReference type="PROSITE" id="PS50888"/>
    </source>
</evidence>
<dbReference type="GO" id="GO:0005634">
    <property type="term" value="C:nucleus"/>
    <property type="evidence" value="ECO:0007669"/>
    <property type="project" value="UniProtKB-SubCell"/>
</dbReference>
<dbReference type="GO" id="GO:0046983">
    <property type="term" value="F:protein dimerization activity"/>
    <property type="evidence" value="ECO:0007669"/>
    <property type="project" value="InterPro"/>
</dbReference>
<dbReference type="AlphaFoldDB" id="A0A9E7KUX7"/>
<feature type="region of interest" description="Disordered" evidence="7">
    <location>
        <begin position="399"/>
        <end position="533"/>
    </location>
</feature>
<feature type="compositionally biased region" description="Low complexity" evidence="7">
    <location>
        <begin position="37"/>
        <end position="50"/>
    </location>
</feature>
<dbReference type="SMART" id="SM00353">
    <property type="entry name" value="HLH"/>
    <property type="match status" value="1"/>
</dbReference>
<evidence type="ECO:0000313" key="10">
    <source>
        <dbReference type="Proteomes" id="UP001055439"/>
    </source>
</evidence>
<proteinExistence type="inferred from homology"/>
<feature type="region of interest" description="Disordered" evidence="7">
    <location>
        <begin position="332"/>
        <end position="371"/>
    </location>
</feature>
<protein>
    <recommendedName>
        <fullName evidence="6">Transcription factor</fullName>
        <shortName evidence="6">bHLH transcription factor</shortName>
    </recommendedName>
    <alternativeName>
        <fullName evidence="6">Basic helix-loop-helix protein</fullName>
    </alternativeName>
</protein>
<feature type="compositionally biased region" description="Low complexity" evidence="7">
    <location>
        <begin position="334"/>
        <end position="355"/>
    </location>
</feature>
<dbReference type="InterPro" id="IPR011598">
    <property type="entry name" value="bHLH_dom"/>
</dbReference>
<evidence type="ECO:0000256" key="5">
    <source>
        <dbReference type="ARBA" id="ARBA00023242"/>
    </source>
</evidence>
<dbReference type="PROSITE" id="PS50888">
    <property type="entry name" value="BHLH"/>
    <property type="match status" value="1"/>
</dbReference>
<evidence type="ECO:0000256" key="1">
    <source>
        <dbReference type="ARBA" id="ARBA00004123"/>
    </source>
</evidence>
<feature type="domain" description="BHLH" evidence="8">
    <location>
        <begin position="523"/>
        <end position="572"/>
    </location>
</feature>
<accession>A0A9E7KUX7</accession>
<feature type="compositionally biased region" description="Pro residues" evidence="7">
    <location>
        <begin position="27"/>
        <end position="36"/>
    </location>
</feature>
<evidence type="ECO:0000256" key="7">
    <source>
        <dbReference type="SAM" id="MobiDB-lite"/>
    </source>
</evidence>
<keyword evidence="3 6" id="KW-0805">Transcription regulation</keyword>
<reference evidence="9" key="1">
    <citation type="submission" date="2022-05" db="EMBL/GenBank/DDBJ databases">
        <title>The Musa troglodytarum L. genome provides insights into the mechanism of non-climacteric behaviour and enrichment of carotenoids.</title>
        <authorList>
            <person name="Wang J."/>
        </authorList>
    </citation>
    <scope>NUCLEOTIDE SEQUENCE</scope>
    <source>
        <tissue evidence="9">Leaf</tissue>
    </source>
</reference>
<dbReference type="PANTHER" id="PTHR11514">
    <property type="entry name" value="MYC"/>
    <property type="match status" value="1"/>
</dbReference>
<feature type="compositionally biased region" description="Polar residues" evidence="7">
    <location>
        <begin position="358"/>
        <end position="371"/>
    </location>
</feature>
<dbReference type="GO" id="GO:0003700">
    <property type="term" value="F:DNA-binding transcription factor activity"/>
    <property type="evidence" value="ECO:0007669"/>
    <property type="project" value="InterPro"/>
</dbReference>
<dbReference type="InterPro" id="IPR025610">
    <property type="entry name" value="MYC/MYB_N"/>
</dbReference>
<feature type="compositionally biased region" description="Basic residues" evidence="7">
    <location>
        <begin position="510"/>
        <end position="519"/>
    </location>
</feature>
<evidence type="ECO:0000256" key="3">
    <source>
        <dbReference type="ARBA" id="ARBA00023015"/>
    </source>
</evidence>
<keyword evidence="5 6" id="KW-0539">Nucleus</keyword>
<keyword evidence="10" id="KW-1185">Reference proteome</keyword>
<dbReference type="EMBL" id="CP097510">
    <property type="protein sequence ID" value="URE28085.1"/>
    <property type="molecule type" value="Genomic_DNA"/>
</dbReference>
<feature type="compositionally biased region" description="Low complexity" evidence="7">
    <location>
        <begin position="493"/>
        <end position="505"/>
    </location>
</feature>
<feature type="compositionally biased region" description="Basic and acidic residues" evidence="7">
    <location>
        <begin position="520"/>
        <end position="533"/>
    </location>
</feature>
<dbReference type="OrthoDB" id="1926382at2759"/>
<dbReference type="Proteomes" id="UP001055439">
    <property type="component" value="Chromosome 8"/>
</dbReference>
<evidence type="ECO:0000256" key="6">
    <source>
        <dbReference type="RuleBase" id="RU369104"/>
    </source>
</evidence>
<dbReference type="InterPro" id="IPR054502">
    <property type="entry name" value="bHLH-TF_ACT-like_plant"/>
</dbReference>
<dbReference type="Gene3D" id="4.10.280.10">
    <property type="entry name" value="Helix-loop-helix DNA-binding domain"/>
    <property type="match status" value="1"/>
</dbReference>
<dbReference type="GO" id="GO:0000976">
    <property type="term" value="F:transcription cis-regulatory region binding"/>
    <property type="evidence" value="ECO:0007669"/>
    <property type="project" value="TreeGrafter"/>
</dbReference>
<dbReference type="InterPro" id="IPR036638">
    <property type="entry name" value="HLH_DNA-bd_sf"/>
</dbReference>
<organism evidence="9 10">
    <name type="scientific">Musa troglodytarum</name>
    <name type="common">fe'i banana</name>
    <dbReference type="NCBI Taxonomy" id="320322"/>
    <lineage>
        <taxon>Eukaryota</taxon>
        <taxon>Viridiplantae</taxon>
        <taxon>Streptophyta</taxon>
        <taxon>Embryophyta</taxon>
        <taxon>Tracheophyta</taxon>
        <taxon>Spermatophyta</taxon>
        <taxon>Magnoliopsida</taxon>
        <taxon>Liliopsida</taxon>
        <taxon>Zingiberales</taxon>
        <taxon>Musaceae</taxon>
        <taxon>Musa</taxon>
    </lineage>
</organism>
<sequence>MNLWSDDSASVMEAFMASTDLQGFSWAPPPTPPPPSTAASSLDPVRAVRGPAPPAAAPQTPTAPAYLSQETLQQRLQTLIEGARESWTYGIFWQSSVDAATGASCLGWGDGYYKGCEDDKRKQRPTAAASPAEQEYRKRVLRELHSLISGGGSSGMDEAVEDEVTDSEWFFLVSMTQSFVNGAGLAGQALYAGEPSWVAGASRLAAAPCQRAHQAQLLGIQTMVCVPVGSGVLELGSTDVIFHSPEIMGKIRVLFNFDSPDAPTSSSAAVAAPSSLALHSAVGTPAADRGETDPSVLWLTDPSAVEIKDSVSLLSTIANMSVTKPPIQFGNKASSSNLIENPSSSIQTQKSQNHQQQHRSGGSKPQNQSFFSKDLNSSEFASNDSVAPQSFERESGNILNFAGGKRNSSPAPAAGSLFSHRPASAAATVDDKKNTRSTGATSRASNNNDEGMLSFSSTPVRPLPNGERNSSGGGGGGGGGILDGADSDQSDLVASVREVESSQVVEPEKRPRKRGRKPANGREEPLNHVEAERQRREKLNQRFYALRAVVPNVSKMDKASLLADAVSYIEELRSKLQALEADGEELQAQLKALEKQRDSGPARPSPTAQHEQMVNGGSRCHGVEMEVKTLGMEAMVRLQCERRNHPAARLMTALQELGVEVHYASVTVVKDLMIQHATVKMSPSRVYTQEQLNAALYSRLAAEAPVRI</sequence>
<dbReference type="CDD" id="cd11449">
    <property type="entry name" value="bHLH_AtAIB_like"/>
    <property type="match status" value="1"/>
</dbReference>
<feature type="compositionally biased region" description="Gly residues" evidence="7">
    <location>
        <begin position="471"/>
        <end position="482"/>
    </location>
</feature>
<keyword evidence="4 6" id="KW-0804">Transcription</keyword>
<feature type="region of interest" description="Disordered" evidence="7">
    <location>
        <begin position="593"/>
        <end position="617"/>
    </location>
</feature>
<dbReference type="Pfam" id="PF00010">
    <property type="entry name" value="HLH"/>
    <property type="match status" value="1"/>
</dbReference>
<feature type="region of interest" description="Disordered" evidence="7">
    <location>
        <begin position="23"/>
        <end position="62"/>
    </location>
</feature>
<comment type="similarity">
    <text evidence="2">Belongs to the bHLH protein family.</text>
</comment>
<dbReference type="Pfam" id="PF14215">
    <property type="entry name" value="bHLH-MYC_N"/>
    <property type="match status" value="1"/>
</dbReference>
<dbReference type="PANTHER" id="PTHR11514:SF43">
    <property type="entry name" value="TRANSCRIPTION FACTOR MYC2"/>
    <property type="match status" value="1"/>
</dbReference>
<evidence type="ECO:0000256" key="4">
    <source>
        <dbReference type="ARBA" id="ARBA00023163"/>
    </source>
</evidence>